<evidence type="ECO:0000256" key="19">
    <source>
        <dbReference type="ARBA" id="ARBA00033291"/>
    </source>
</evidence>
<comment type="cofactor">
    <cofactor evidence="1">
        <name>Mn(2+)</name>
        <dbReference type="ChEBI" id="CHEBI:29035"/>
    </cofactor>
</comment>
<dbReference type="GO" id="GO:0035269">
    <property type="term" value="P:protein O-linked glycosylation via mannose"/>
    <property type="evidence" value="ECO:0007669"/>
    <property type="project" value="TreeGrafter"/>
</dbReference>
<dbReference type="EMBL" id="LR901438">
    <property type="protein sequence ID" value="CAD7248609.1"/>
    <property type="molecule type" value="Genomic_DNA"/>
</dbReference>
<proteinExistence type="inferred from homology"/>
<evidence type="ECO:0000256" key="3">
    <source>
        <dbReference type="ARBA" id="ARBA00004922"/>
    </source>
</evidence>
<accession>A0A7R8XF43</accession>
<keyword evidence="14" id="KW-0325">Glycoprotein</keyword>
<dbReference type="InterPro" id="IPR036397">
    <property type="entry name" value="RNaseH_sf"/>
</dbReference>
<comment type="similarity">
    <text evidence="4">Belongs to the glycosyltransferase 49 family.</text>
</comment>
<evidence type="ECO:0000256" key="16">
    <source>
        <dbReference type="ARBA" id="ARBA00030723"/>
    </source>
</evidence>
<evidence type="ECO:0000256" key="7">
    <source>
        <dbReference type="ARBA" id="ARBA00022679"/>
    </source>
</evidence>
<keyword evidence="11" id="KW-1133">Transmembrane helix</keyword>
<dbReference type="GO" id="GO:0003676">
    <property type="term" value="F:nucleic acid binding"/>
    <property type="evidence" value="ECO:0007669"/>
    <property type="project" value="InterPro"/>
</dbReference>
<evidence type="ECO:0000256" key="12">
    <source>
        <dbReference type="ARBA" id="ARBA00023034"/>
    </source>
</evidence>
<evidence type="ECO:0000256" key="20">
    <source>
        <dbReference type="ARBA" id="ARBA00047852"/>
    </source>
</evidence>
<organism evidence="21">
    <name type="scientific">Darwinula stevensoni</name>
    <dbReference type="NCBI Taxonomy" id="69355"/>
    <lineage>
        <taxon>Eukaryota</taxon>
        <taxon>Metazoa</taxon>
        <taxon>Ecdysozoa</taxon>
        <taxon>Arthropoda</taxon>
        <taxon>Crustacea</taxon>
        <taxon>Oligostraca</taxon>
        <taxon>Ostracoda</taxon>
        <taxon>Podocopa</taxon>
        <taxon>Podocopida</taxon>
        <taxon>Darwinulocopina</taxon>
        <taxon>Darwinuloidea</taxon>
        <taxon>Darwinulidae</taxon>
        <taxon>Darwinula</taxon>
    </lineage>
</organism>
<dbReference type="PANTHER" id="PTHR46420:SF1">
    <property type="entry name" value="BETA-1,4-GLUCURONYLTRANSFERASE 1"/>
    <property type="match status" value="1"/>
</dbReference>
<dbReference type="Gene3D" id="3.30.420.10">
    <property type="entry name" value="Ribonuclease H-like superfamily/Ribonuclease H"/>
    <property type="match status" value="1"/>
</dbReference>
<evidence type="ECO:0000256" key="13">
    <source>
        <dbReference type="ARBA" id="ARBA00023136"/>
    </source>
</evidence>
<evidence type="ECO:0000313" key="22">
    <source>
        <dbReference type="Proteomes" id="UP000677054"/>
    </source>
</evidence>
<keyword evidence="13" id="KW-0472">Membrane</keyword>
<keyword evidence="9" id="KW-0479">Metal-binding</keyword>
<sequence>MDGSAIITELYYHHALRRKFGCLSLLESLAKENKEFLQRGNFSHFLTGASRLLRRYVRLLQATALGQFTIVTHLAAIGKKSKLDQWVSSDLTDRDRERRAEVCTSLLSYERTNDWLDSVVTGDEKWMLYGPISLAVFTSTPDNVDSTLWVIACLRKAHLAIYQNVTFHLVFPIRQVAEELDALTIIFHDKLSCQSALEFLSQEKSMSNNYARRDVQYPPNLLRNVGRRGARTEFVFVLDADFLPTPGMRREFLQFAERERLFSREMVKHKIAYVVPAFEIQKAVAIPQNKSELISLWDKGMIRPFYSATISSMTQTPTDYHRWRILPKKREISVGYEIQWHHMYEPYVIYRNSAPFFDERFRQFGWDRVSQSTSAIENGEKKQMGKSFHPYDSLIVPPRNAMRRDMEKMLLFYAMNIYEHAHFVPLLPGDY</sequence>
<evidence type="ECO:0000256" key="8">
    <source>
        <dbReference type="ARBA" id="ARBA00022692"/>
    </source>
</evidence>
<keyword evidence="15" id="KW-0464">Manganese</keyword>
<dbReference type="AlphaFoldDB" id="A0A7R8XF43"/>
<keyword evidence="8" id="KW-0812">Transmembrane</keyword>
<comment type="catalytic activity">
    <reaction evidence="20">
        <text>3-O-[beta-D-Xyl-(1-&gt;4)-Rib-ol-P-Rib-ol-P-3-beta-D-GalNAc-(1-&gt;3)-beta-D-GlcNAc-(1-&gt;4)-(O-6-P-alpha-D-Man)]-Thr-[protein] + UDP-alpha-D-glucuronate = 3-O-[beta-D-GlcA-(1-&gt;3)-beta-D-Xyl-(1-&gt;4)-Rib-ol-P-Rib-ol-P-3-beta-D-GalNAc-(1-&gt;3)-beta-D-GlcNAc-(1-&gt;4)-(O-6-P-alpha-D-Man)]-Thr-[protein] + UDP + H(+)</text>
        <dbReference type="Rhea" id="RHEA:46860"/>
        <dbReference type="Rhea" id="RHEA-COMP:15023"/>
        <dbReference type="Rhea" id="RHEA-COMP:17482"/>
        <dbReference type="ChEBI" id="CHEBI:15378"/>
        <dbReference type="ChEBI" id="CHEBI:58052"/>
        <dbReference type="ChEBI" id="CHEBI:58223"/>
        <dbReference type="ChEBI" id="CHEBI:142405"/>
        <dbReference type="ChEBI" id="CHEBI:177336"/>
    </reaction>
</comment>
<keyword evidence="22" id="KW-1185">Reference proteome</keyword>
<dbReference type="PANTHER" id="PTHR46420">
    <property type="entry name" value="BETA-1,4-GLUCURONYLTRANSFERASE 1"/>
    <property type="match status" value="1"/>
</dbReference>
<dbReference type="Pfam" id="PF13896">
    <property type="entry name" value="Glyco_transf_49"/>
    <property type="match status" value="1"/>
</dbReference>
<evidence type="ECO:0000256" key="4">
    <source>
        <dbReference type="ARBA" id="ARBA00008539"/>
    </source>
</evidence>
<name>A0A7R8XF43_9CRUS</name>
<keyword evidence="6" id="KW-0328">Glycosyltransferase</keyword>
<evidence type="ECO:0000256" key="2">
    <source>
        <dbReference type="ARBA" id="ARBA00004323"/>
    </source>
</evidence>
<dbReference type="InterPro" id="IPR043189">
    <property type="entry name" value="B4GAT1"/>
</dbReference>
<dbReference type="EMBL" id="CAJPEV010001921">
    <property type="protein sequence ID" value="CAG0894896.1"/>
    <property type="molecule type" value="Genomic_DNA"/>
</dbReference>
<dbReference type="OrthoDB" id="9974378at2759"/>
<gene>
    <name evidence="21" type="ORF">DSTB1V02_LOCUS8420</name>
</gene>
<evidence type="ECO:0000256" key="1">
    <source>
        <dbReference type="ARBA" id="ARBA00001936"/>
    </source>
</evidence>
<keyword evidence="12" id="KW-0333">Golgi apparatus</keyword>
<dbReference type="GO" id="GO:0046872">
    <property type="term" value="F:metal ion binding"/>
    <property type="evidence" value="ECO:0007669"/>
    <property type="project" value="UniProtKB-KW"/>
</dbReference>
<keyword evidence="10" id="KW-0735">Signal-anchor</keyword>
<evidence type="ECO:0000256" key="10">
    <source>
        <dbReference type="ARBA" id="ARBA00022968"/>
    </source>
</evidence>
<evidence type="ECO:0000256" key="15">
    <source>
        <dbReference type="ARBA" id="ARBA00023211"/>
    </source>
</evidence>
<dbReference type="Proteomes" id="UP000677054">
    <property type="component" value="Unassembled WGS sequence"/>
</dbReference>
<dbReference type="UniPathway" id="UPA00378"/>
<evidence type="ECO:0000256" key="6">
    <source>
        <dbReference type="ARBA" id="ARBA00022676"/>
    </source>
</evidence>
<comment type="subcellular location">
    <subcellularLocation>
        <location evidence="2">Golgi apparatus membrane</location>
        <topology evidence="2">Single-pass type II membrane protein</topology>
    </subcellularLocation>
</comment>
<evidence type="ECO:0000256" key="14">
    <source>
        <dbReference type="ARBA" id="ARBA00023180"/>
    </source>
</evidence>
<dbReference type="GO" id="GO:0015020">
    <property type="term" value="F:glucuronosyltransferase activity"/>
    <property type="evidence" value="ECO:0007669"/>
    <property type="project" value="InterPro"/>
</dbReference>
<comment type="pathway">
    <text evidence="3">Protein modification; protein glycosylation.</text>
</comment>
<evidence type="ECO:0000313" key="21">
    <source>
        <dbReference type="EMBL" id="CAD7248609.1"/>
    </source>
</evidence>
<protein>
    <recommendedName>
        <fullName evidence="5">Beta-1,4-glucuronyltransferase 1</fullName>
    </recommendedName>
    <alternativeName>
        <fullName evidence="16">I-beta-1,3-N-acetylglucosaminyltransferase</fullName>
    </alternativeName>
    <alternativeName>
        <fullName evidence="19">N-acetyllactosaminide beta-1,3-N-acetylglucosaminyltransferase</fullName>
    </alternativeName>
    <alternativeName>
        <fullName evidence="17">Poly-N-acetyllactosamine extension enzyme</fullName>
    </alternativeName>
    <alternativeName>
        <fullName evidence="18">UDP-GlcNAc:betaGal beta-1,3-N-acetylglucosaminyltransferase 1</fullName>
    </alternativeName>
</protein>
<reference evidence="21" key="1">
    <citation type="submission" date="2020-11" db="EMBL/GenBank/DDBJ databases">
        <authorList>
            <person name="Tran Van P."/>
        </authorList>
    </citation>
    <scope>NUCLEOTIDE SEQUENCE</scope>
</reference>
<evidence type="ECO:0000256" key="9">
    <source>
        <dbReference type="ARBA" id="ARBA00022723"/>
    </source>
</evidence>
<evidence type="ECO:0000256" key="11">
    <source>
        <dbReference type="ARBA" id="ARBA00022989"/>
    </source>
</evidence>
<keyword evidence="7" id="KW-0808">Transferase</keyword>
<evidence type="ECO:0000256" key="5">
    <source>
        <dbReference type="ARBA" id="ARBA00017962"/>
    </source>
</evidence>
<dbReference type="GO" id="GO:0000139">
    <property type="term" value="C:Golgi membrane"/>
    <property type="evidence" value="ECO:0007669"/>
    <property type="project" value="UniProtKB-SubCell"/>
</dbReference>
<evidence type="ECO:0000256" key="18">
    <source>
        <dbReference type="ARBA" id="ARBA00032181"/>
    </source>
</evidence>
<evidence type="ECO:0000256" key="17">
    <source>
        <dbReference type="ARBA" id="ARBA00032175"/>
    </source>
</evidence>